<dbReference type="EMBL" id="JNBS01004989">
    <property type="protein sequence ID" value="OQR81447.1"/>
    <property type="molecule type" value="Genomic_DNA"/>
</dbReference>
<reference evidence="1 2" key="1">
    <citation type="journal article" date="2014" name="Genome Biol. Evol.">
        <title>The secreted proteins of Achlya hypogyna and Thraustotheca clavata identify the ancestral oomycete secretome and reveal gene acquisitions by horizontal gene transfer.</title>
        <authorList>
            <person name="Misner I."/>
            <person name="Blouin N."/>
            <person name="Leonard G."/>
            <person name="Richards T.A."/>
            <person name="Lane C.E."/>
        </authorList>
    </citation>
    <scope>NUCLEOTIDE SEQUENCE [LARGE SCALE GENOMIC DNA]</scope>
    <source>
        <strain evidence="1 2">ATCC 34112</strain>
    </source>
</reference>
<dbReference type="PANTHER" id="PTHR46586">
    <property type="entry name" value="ANKYRIN REPEAT-CONTAINING PROTEIN"/>
    <property type="match status" value="1"/>
</dbReference>
<dbReference type="Proteomes" id="UP000243217">
    <property type="component" value="Unassembled WGS sequence"/>
</dbReference>
<evidence type="ECO:0000313" key="1">
    <source>
        <dbReference type="EMBL" id="OQR81447.1"/>
    </source>
</evidence>
<sequence length="153" mass="17529">MWIKYKPEWLTPAPLKLAAICGHLKIVDRLINASINVWTCDAMNFAAMYGYIDVVKYLHNIENGPGCTKAAMDGAATFRHLEVVKFLNENRTEGCTKNAYDGAAHKGNAKVIEYLLNHREDVYTSSYFYFPEFYHIQQYRSLKKRGILVNCVV</sequence>
<dbReference type="InterPro" id="IPR052050">
    <property type="entry name" value="SecEffector_AnkRepeat"/>
</dbReference>
<accession>A0A1V9Y6V6</accession>
<keyword evidence="2" id="KW-1185">Reference proteome</keyword>
<evidence type="ECO:0000313" key="2">
    <source>
        <dbReference type="Proteomes" id="UP000243217"/>
    </source>
</evidence>
<dbReference type="Pfam" id="PF12796">
    <property type="entry name" value="Ank_2"/>
    <property type="match status" value="1"/>
</dbReference>
<name>A0A1V9Y6V6_9STRA</name>
<proteinExistence type="predicted"/>
<comment type="caution">
    <text evidence="1">The sequence shown here is derived from an EMBL/GenBank/DDBJ whole genome shotgun (WGS) entry which is preliminary data.</text>
</comment>
<dbReference type="SUPFAM" id="SSF48403">
    <property type="entry name" value="Ankyrin repeat"/>
    <property type="match status" value="1"/>
</dbReference>
<dbReference type="InterPro" id="IPR036770">
    <property type="entry name" value="Ankyrin_rpt-contain_sf"/>
</dbReference>
<dbReference type="Gene3D" id="1.25.40.20">
    <property type="entry name" value="Ankyrin repeat-containing domain"/>
    <property type="match status" value="1"/>
</dbReference>
<dbReference type="Pfam" id="PF00023">
    <property type="entry name" value="Ank"/>
    <property type="match status" value="1"/>
</dbReference>
<organism evidence="1 2">
    <name type="scientific">Thraustotheca clavata</name>
    <dbReference type="NCBI Taxonomy" id="74557"/>
    <lineage>
        <taxon>Eukaryota</taxon>
        <taxon>Sar</taxon>
        <taxon>Stramenopiles</taxon>
        <taxon>Oomycota</taxon>
        <taxon>Saprolegniomycetes</taxon>
        <taxon>Saprolegniales</taxon>
        <taxon>Achlyaceae</taxon>
        <taxon>Thraustotheca</taxon>
    </lineage>
</organism>
<protein>
    <submittedName>
        <fullName evidence="1">Ankyrin</fullName>
    </submittedName>
</protein>
<dbReference type="PANTHER" id="PTHR46586:SF3">
    <property type="entry name" value="ANKYRIN REPEAT-CONTAINING PROTEIN"/>
    <property type="match status" value="1"/>
</dbReference>
<dbReference type="InterPro" id="IPR002110">
    <property type="entry name" value="Ankyrin_rpt"/>
</dbReference>
<dbReference type="AlphaFoldDB" id="A0A1V9Y6V6"/>
<gene>
    <name evidence="1" type="ORF">THRCLA_11726</name>
</gene>